<sequence length="79" mass="8606">MRVVGPGAAVLRAIVAMVPPGAGDLRPDLNAIQTITAAQRMGLWRIVSFQTTPAQFHGRPDAVRAHTEELRQVLRRHGT</sequence>
<dbReference type="EMBL" id="JADOUA010000001">
    <property type="protein sequence ID" value="MBG6089696.1"/>
    <property type="molecule type" value="Genomic_DNA"/>
</dbReference>
<proteinExistence type="predicted"/>
<comment type="caution">
    <text evidence="1">The sequence shown here is derived from an EMBL/GenBank/DDBJ whole genome shotgun (WGS) entry which is preliminary data.</text>
</comment>
<evidence type="ECO:0000313" key="1">
    <source>
        <dbReference type="EMBL" id="MBG6089696.1"/>
    </source>
</evidence>
<organism evidence="1 2">
    <name type="scientific">Actinomadura viridis</name>
    <dbReference type="NCBI Taxonomy" id="58110"/>
    <lineage>
        <taxon>Bacteria</taxon>
        <taxon>Bacillati</taxon>
        <taxon>Actinomycetota</taxon>
        <taxon>Actinomycetes</taxon>
        <taxon>Streptosporangiales</taxon>
        <taxon>Thermomonosporaceae</taxon>
        <taxon>Actinomadura</taxon>
    </lineage>
</organism>
<evidence type="ECO:0000313" key="2">
    <source>
        <dbReference type="Proteomes" id="UP000614047"/>
    </source>
</evidence>
<keyword evidence="2" id="KW-1185">Reference proteome</keyword>
<protein>
    <submittedName>
        <fullName evidence="1">Uncharacterized protein (TIGR02246 family)</fullName>
    </submittedName>
</protein>
<dbReference type="InterPro" id="IPR032710">
    <property type="entry name" value="NTF2-like_dom_sf"/>
</dbReference>
<gene>
    <name evidence="1" type="ORF">IW256_003809</name>
</gene>
<reference evidence="1" key="1">
    <citation type="submission" date="2020-11" db="EMBL/GenBank/DDBJ databases">
        <title>Sequencing the genomes of 1000 actinobacteria strains.</title>
        <authorList>
            <person name="Klenk H.-P."/>
        </authorList>
    </citation>
    <scope>NUCLEOTIDE SEQUENCE</scope>
    <source>
        <strain evidence="1">DSM 43175</strain>
    </source>
</reference>
<dbReference type="Proteomes" id="UP000614047">
    <property type="component" value="Unassembled WGS sequence"/>
</dbReference>
<dbReference type="Gene3D" id="3.10.450.50">
    <property type="match status" value="1"/>
</dbReference>
<dbReference type="AlphaFoldDB" id="A0A931DLD9"/>
<dbReference type="SUPFAM" id="SSF54427">
    <property type="entry name" value="NTF2-like"/>
    <property type="match status" value="1"/>
</dbReference>
<name>A0A931DLD9_9ACTN</name>
<accession>A0A931DLD9</accession>